<dbReference type="InterPro" id="IPR010159">
    <property type="entry name" value="N-acyl_aa_amidohydrolase"/>
</dbReference>
<evidence type="ECO:0000313" key="12">
    <source>
        <dbReference type="Proteomes" id="UP001652582"/>
    </source>
</evidence>
<dbReference type="NCBIfam" id="TIGR01880">
    <property type="entry name" value="Ac-peptdase-euk"/>
    <property type="match status" value="1"/>
</dbReference>
<evidence type="ECO:0000256" key="4">
    <source>
        <dbReference type="ARBA" id="ARBA00011913"/>
    </source>
</evidence>
<dbReference type="GeneID" id="128198365"/>
<evidence type="ECO:0000256" key="1">
    <source>
        <dbReference type="ARBA" id="ARBA00001947"/>
    </source>
</evidence>
<keyword evidence="12" id="KW-1185">Reference proteome</keyword>
<feature type="signal peptide" evidence="10">
    <location>
        <begin position="1"/>
        <end position="16"/>
    </location>
</feature>
<evidence type="ECO:0000259" key="11">
    <source>
        <dbReference type="Pfam" id="PF07687"/>
    </source>
</evidence>
<dbReference type="Pfam" id="PF01546">
    <property type="entry name" value="Peptidase_M20"/>
    <property type="match status" value="1"/>
</dbReference>
<dbReference type="SUPFAM" id="SSF53187">
    <property type="entry name" value="Zn-dependent exopeptidases"/>
    <property type="match status" value="1"/>
</dbReference>
<evidence type="ECO:0000256" key="8">
    <source>
        <dbReference type="ARBA" id="ARBA00022833"/>
    </source>
</evidence>
<dbReference type="Proteomes" id="UP001652582">
    <property type="component" value="Chromosome 9"/>
</dbReference>
<dbReference type="Gene3D" id="3.30.70.360">
    <property type="match status" value="1"/>
</dbReference>
<reference evidence="13" key="1">
    <citation type="submission" date="2025-08" db="UniProtKB">
        <authorList>
            <consortium name="RefSeq"/>
        </authorList>
    </citation>
    <scope>IDENTIFICATION</scope>
</reference>
<organism evidence="12 13">
    <name type="scientific">Bicyclus anynana</name>
    <name type="common">Squinting bush brown butterfly</name>
    <dbReference type="NCBI Taxonomy" id="110368"/>
    <lineage>
        <taxon>Eukaryota</taxon>
        <taxon>Metazoa</taxon>
        <taxon>Ecdysozoa</taxon>
        <taxon>Arthropoda</taxon>
        <taxon>Hexapoda</taxon>
        <taxon>Insecta</taxon>
        <taxon>Pterygota</taxon>
        <taxon>Neoptera</taxon>
        <taxon>Endopterygota</taxon>
        <taxon>Lepidoptera</taxon>
        <taxon>Glossata</taxon>
        <taxon>Ditrysia</taxon>
        <taxon>Papilionoidea</taxon>
        <taxon>Nymphalidae</taxon>
        <taxon>Satyrinae</taxon>
        <taxon>Satyrini</taxon>
        <taxon>Mycalesina</taxon>
        <taxon>Bicyclus</taxon>
    </lineage>
</organism>
<keyword evidence="10" id="KW-0732">Signal</keyword>
<dbReference type="Gene3D" id="3.40.630.10">
    <property type="entry name" value="Zn peptidases"/>
    <property type="match status" value="1"/>
</dbReference>
<comment type="subcellular location">
    <subcellularLocation>
        <location evidence="2">Cytoplasm</location>
    </subcellularLocation>
</comment>
<dbReference type="PANTHER" id="PTHR45892">
    <property type="entry name" value="AMINOACYLASE-1"/>
    <property type="match status" value="1"/>
</dbReference>
<evidence type="ECO:0000256" key="10">
    <source>
        <dbReference type="SAM" id="SignalP"/>
    </source>
</evidence>
<evidence type="ECO:0000313" key="13">
    <source>
        <dbReference type="RefSeq" id="XP_052739405.1"/>
    </source>
</evidence>
<sequence>MLFYFAFLVLINLCVSSTIPGVQNDPAVKRLQEYLQIDTSDPENIDNSEKAVNFWRRQAAELNLSFTVHRPGGLPICVLTLIGSKPELPSIMLNSHSDVVPVDDELWKYPPFSAHIDEEGNLFGRGVQDCKSNGVQYLEAIRKLMEKNITLERTVHVTVMPDEETGGSKGMVPFAKTKEFQALNVGFALDEGMPSSSDVLYALYVDKRPWQMKFEIQGGGGHGSFLKTGSVIEQVQTLINTAQAYRDHQSQKMKSKAATDFGGYTSLNINMIKGGIAGNVIPSRMTVVIDVRLSVKEEVSEFQSVIDSWMSKLGKNTRLEYVRRMTSSTSTAVDDTNKYWVAMRDTLKSLNVTVLPVVSPGTTDMAEIRALGIPAIGFTTNRKTEIKAHDVDEYLPVETFLEGIDLYAALIQRLANLP</sequence>
<dbReference type="InterPro" id="IPR002933">
    <property type="entry name" value="Peptidase_M20"/>
</dbReference>
<dbReference type="Pfam" id="PF07687">
    <property type="entry name" value="M20_dimer"/>
    <property type="match status" value="1"/>
</dbReference>
<dbReference type="SUPFAM" id="SSF55031">
    <property type="entry name" value="Bacterial exopeptidase dimerisation domain"/>
    <property type="match status" value="1"/>
</dbReference>
<gene>
    <name evidence="13" type="primary">LOC128198365</name>
</gene>
<comment type="cofactor">
    <cofactor evidence="1">
        <name>Zn(2+)</name>
        <dbReference type="ChEBI" id="CHEBI:29105"/>
    </cofactor>
</comment>
<dbReference type="PIRSF" id="PIRSF036696">
    <property type="entry name" value="ACY-1"/>
    <property type="match status" value="1"/>
</dbReference>
<dbReference type="InterPro" id="IPR036264">
    <property type="entry name" value="Bact_exopeptidase_dim_dom"/>
</dbReference>
<evidence type="ECO:0000256" key="7">
    <source>
        <dbReference type="ARBA" id="ARBA00022801"/>
    </source>
</evidence>
<evidence type="ECO:0000256" key="6">
    <source>
        <dbReference type="ARBA" id="ARBA00022723"/>
    </source>
</evidence>
<evidence type="ECO:0000256" key="2">
    <source>
        <dbReference type="ARBA" id="ARBA00004496"/>
    </source>
</evidence>
<name>A0ABM3LK18_BICAN</name>
<keyword evidence="8" id="KW-0862">Zinc</keyword>
<comment type="similarity">
    <text evidence="3">Belongs to the peptidase M20A family.</text>
</comment>
<keyword evidence="7" id="KW-0378">Hydrolase</keyword>
<evidence type="ECO:0000256" key="3">
    <source>
        <dbReference type="ARBA" id="ARBA00006247"/>
    </source>
</evidence>
<dbReference type="EC" id="3.5.1.14" evidence="4"/>
<dbReference type="InterPro" id="IPR001261">
    <property type="entry name" value="ArgE/DapE_CS"/>
</dbReference>
<proteinExistence type="inferred from homology"/>
<evidence type="ECO:0000256" key="5">
    <source>
        <dbReference type="ARBA" id="ARBA00022490"/>
    </source>
</evidence>
<dbReference type="PROSITE" id="PS00758">
    <property type="entry name" value="ARGE_DAPE_CPG2_1"/>
    <property type="match status" value="1"/>
</dbReference>
<dbReference type="Gene3D" id="1.10.150.900">
    <property type="match status" value="1"/>
</dbReference>
<feature type="domain" description="Peptidase M20 dimerisation" evidence="11">
    <location>
        <begin position="211"/>
        <end position="316"/>
    </location>
</feature>
<evidence type="ECO:0000256" key="9">
    <source>
        <dbReference type="ARBA" id="ARBA00029656"/>
    </source>
</evidence>
<dbReference type="RefSeq" id="XP_052739405.1">
    <property type="nucleotide sequence ID" value="XM_052883445.1"/>
</dbReference>
<dbReference type="InterPro" id="IPR052083">
    <property type="entry name" value="Aminoacylase-1_M20A"/>
</dbReference>
<keyword evidence="6" id="KW-0479">Metal-binding</keyword>
<feature type="chain" id="PRO_5046725249" description="N-acyl-aliphatic-L-amino acid amidohydrolase" evidence="10">
    <location>
        <begin position="17"/>
        <end position="418"/>
    </location>
</feature>
<dbReference type="InterPro" id="IPR011650">
    <property type="entry name" value="Peptidase_M20_dimer"/>
</dbReference>
<dbReference type="PANTHER" id="PTHR45892:SF1">
    <property type="entry name" value="AMINOACYLASE-1"/>
    <property type="match status" value="1"/>
</dbReference>
<protein>
    <recommendedName>
        <fullName evidence="4">N-acyl-aliphatic-L-amino acid amidohydrolase</fullName>
        <ecNumber evidence="4">3.5.1.14</ecNumber>
    </recommendedName>
    <alternativeName>
        <fullName evidence="9">N-acyl-L-amino-acid amidohydrolase</fullName>
    </alternativeName>
</protein>
<accession>A0ABM3LK18</accession>
<keyword evidence="5" id="KW-0963">Cytoplasm</keyword>